<name>A0AAW9WKY8_9FIRM</name>
<protein>
    <recommendedName>
        <fullName evidence="4">PpiC-type peptidyl-prolyl cis-trans isomerase</fullName>
    </recommendedName>
</protein>
<gene>
    <name evidence="2" type="ORF">GNE07_19300</name>
</gene>
<evidence type="ECO:0000313" key="3">
    <source>
        <dbReference type="Proteomes" id="UP000434223"/>
    </source>
</evidence>
<accession>A0AAW9WKY8</accession>
<dbReference type="EMBL" id="WNME01000013">
    <property type="protein sequence ID" value="MUB65169.1"/>
    <property type="molecule type" value="Genomic_DNA"/>
</dbReference>
<dbReference type="AlphaFoldDB" id="A0AAW9WKY8"/>
<comment type="caution">
    <text evidence="2">The sequence shown here is derived from an EMBL/GenBank/DDBJ whole genome shotgun (WGS) entry which is preliminary data.</text>
</comment>
<keyword evidence="1" id="KW-0472">Membrane</keyword>
<sequence>MRLKAFGLNPKKLSRTGIAVRILLGLVLIGMLVGAGIWLHGKTDKPVMRIGTYAITQEHLALYKADLRASVSSYFYQTYQQDPNEEGFWDTAFQGEIPSAVLQEEAMNALLSDTVERIEAAKYGIVVDVTLDDIKKSLEKENKRRAEPGQTAYGPKTYGLMEYISRTQMEVRDALKEKLLETRLKPTKEQLEELYDHADPSYFDRGCKARVGIYMYYGMKVGEFPEELDSVWSFVREELEKGTEPEAIIEAAGERFSSPVEYEEVEYDTNQMPRDNEELAWLAEQTRELSAGQCSGVLDYGASQGILKVLDKTDYEKAGFEESETILTNLWINEEYPKYLNQCMDAYR</sequence>
<dbReference type="Proteomes" id="UP000434223">
    <property type="component" value="Unassembled WGS sequence"/>
</dbReference>
<reference evidence="2 3" key="1">
    <citation type="submission" date="2019-09" db="EMBL/GenBank/DDBJ databases">
        <title>Draft genome sequencing of Hungatella hathewayi 123Y-2.</title>
        <authorList>
            <person name="Lv Q."/>
            <person name="Li S."/>
        </authorList>
    </citation>
    <scope>NUCLEOTIDE SEQUENCE [LARGE SCALE GENOMIC DNA]</scope>
    <source>
        <strain evidence="2 3">123Y-2</strain>
    </source>
</reference>
<dbReference type="RefSeq" id="WP_022030050.1">
    <property type="nucleotide sequence ID" value="NZ_CABJBJ010000017.1"/>
</dbReference>
<proteinExistence type="predicted"/>
<keyword evidence="1" id="KW-1133">Transmembrane helix</keyword>
<evidence type="ECO:0000313" key="2">
    <source>
        <dbReference type="EMBL" id="MUB65169.1"/>
    </source>
</evidence>
<evidence type="ECO:0008006" key="4">
    <source>
        <dbReference type="Google" id="ProtNLM"/>
    </source>
</evidence>
<keyword evidence="1" id="KW-0812">Transmembrane</keyword>
<feature type="transmembrane region" description="Helical" evidence="1">
    <location>
        <begin position="20"/>
        <end position="39"/>
    </location>
</feature>
<organism evidence="2 3">
    <name type="scientific">Hungatella hathewayi</name>
    <dbReference type="NCBI Taxonomy" id="154046"/>
    <lineage>
        <taxon>Bacteria</taxon>
        <taxon>Bacillati</taxon>
        <taxon>Bacillota</taxon>
        <taxon>Clostridia</taxon>
        <taxon>Lachnospirales</taxon>
        <taxon>Lachnospiraceae</taxon>
        <taxon>Hungatella</taxon>
    </lineage>
</organism>
<evidence type="ECO:0000256" key="1">
    <source>
        <dbReference type="SAM" id="Phobius"/>
    </source>
</evidence>